<evidence type="ECO:0000313" key="2">
    <source>
        <dbReference type="Proteomes" id="UP000011135"/>
    </source>
</evidence>
<dbReference type="EMBL" id="AMZN01000041">
    <property type="protein sequence ID" value="ELR71372.1"/>
    <property type="molecule type" value="Genomic_DNA"/>
</dbReference>
<dbReference type="AlphaFoldDB" id="L8JVW7"/>
<organism evidence="1 2">
    <name type="scientific">Fulvivirga imtechensis AK7</name>
    <dbReference type="NCBI Taxonomy" id="1237149"/>
    <lineage>
        <taxon>Bacteria</taxon>
        <taxon>Pseudomonadati</taxon>
        <taxon>Bacteroidota</taxon>
        <taxon>Cytophagia</taxon>
        <taxon>Cytophagales</taxon>
        <taxon>Fulvivirgaceae</taxon>
        <taxon>Fulvivirga</taxon>
    </lineage>
</organism>
<accession>L8JVW7</accession>
<comment type="caution">
    <text evidence="1">The sequence shown here is derived from an EMBL/GenBank/DDBJ whole genome shotgun (WGS) entry which is preliminary data.</text>
</comment>
<sequence>MEAVSSEVTLKIFWGDLYGVHQGLYVAVQSPARFSLS</sequence>
<evidence type="ECO:0000313" key="1">
    <source>
        <dbReference type="EMBL" id="ELR71372.1"/>
    </source>
</evidence>
<keyword evidence="2" id="KW-1185">Reference proteome</keyword>
<proteinExistence type="predicted"/>
<dbReference type="Proteomes" id="UP000011135">
    <property type="component" value="Unassembled WGS sequence"/>
</dbReference>
<protein>
    <submittedName>
        <fullName evidence="1">Uncharacterized protein</fullName>
    </submittedName>
</protein>
<reference evidence="1 2" key="1">
    <citation type="submission" date="2012-12" db="EMBL/GenBank/DDBJ databases">
        <title>Genome assembly of Fulvivirga imtechensis AK7.</title>
        <authorList>
            <person name="Nupur N."/>
            <person name="Khatri I."/>
            <person name="Kumar R."/>
            <person name="Subramanian S."/>
            <person name="Pinnaka A."/>
        </authorList>
    </citation>
    <scope>NUCLEOTIDE SEQUENCE [LARGE SCALE GENOMIC DNA]</scope>
    <source>
        <strain evidence="1 2">AK7</strain>
    </source>
</reference>
<gene>
    <name evidence="1" type="ORF">C900_02830</name>
</gene>
<name>L8JVW7_9BACT</name>